<dbReference type="Proteomes" id="UP000251402">
    <property type="component" value="Chromosome"/>
</dbReference>
<accession>A0A5C1I249</accession>
<dbReference type="EMBL" id="CP043450">
    <property type="protein sequence ID" value="QEM12317.1"/>
    <property type="molecule type" value="Genomic_DNA"/>
</dbReference>
<sequence>MNEKVLKSKILLAKTKYNSHLCSPQTGRREKGLSPKQKEKKSFGKEKKVVTFAAPSGEEV</sequence>
<dbReference type="RefSeq" id="WP_149301880.1">
    <property type="nucleotide sequence ID" value="NZ_CP043450.1"/>
</dbReference>
<dbReference type="KEGG" id="mrub:DEO27_020610"/>
<evidence type="ECO:0000256" key="1">
    <source>
        <dbReference type="SAM" id="MobiDB-lite"/>
    </source>
</evidence>
<evidence type="ECO:0000313" key="2">
    <source>
        <dbReference type="EMBL" id="QEM12317.1"/>
    </source>
</evidence>
<evidence type="ECO:0000313" key="3">
    <source>
        <dbReference type="Proteomes" id="UP000251402"/>
    </source>
</evidence>
<protein>
    <submittedName>
        <fullName evidence="2">Uncharacterized protein</fullName>
    </submittedName>
</protein>
<dbReference type="AlphaFoldDB" id="A0A5C1I249"/>
<organism evidence="2 3">
    <name type="scientific">Mucilaginibacter rubeus</name>
    <dbReference type="NCBI Taxonomy" id="2027860"/>
    <lineage>
        <taxon>Bacteria</taxon>
        <taxon>Pseudomonadati</taxon>
        <taxon>Bacteroidota</taxon>
        <taxon>Sphingobacteriia</taxon>
        <taxon>Sphingobacteriales</taxon>
        <taxon>Sphingobacteriaceae</taxon>
        <taxon>Mucilaginibacter</taxon>
    </lineage>
</organism>
<proteinExistence type="predicted"/>
<gene>
    <name evidence="2" type="ORF">DEO27_020610</name>
</gene>
<reference evidence="2" key="1">
    <citation type="submission" date="2019-08" db="EMBL/GenBank/DDBJ databases">
        <title>Comparative genome analysis confer to the adaptation heavy metal polluted environment.</title>
        <authorList>
            <person name="Li Y."/>
        </authorList>
    </citation>
    <scope>NUCLEOTIDE SEQUENCE [LARGE SCALE GENOMIC DNA]</scope>
    <source>
        <strain evidence="2">P1</strain>
    </source>
</reference>
<name>A0A5C1I249_9SPHI</name>
<feature type="compositionally biased region" description="Basic and acidic residues" evidence="1">
    <location>
        <begin position="27"/>
        <end position="47"/>
    </location>
</feature>
<keyword evidence="3" id="KW-1185">Reference proteome</keyword>
<feature type="region of interest" description="Disordered" evidence="1">
    <location>
        <begin position="21"/>
        <end position="47"/>
    </location>
</feature>